<dbReference type="InterPro" id="IPR026444">
    <property type="entry name" value="Secre_tail"/>
</dbReference>
<feature type="signal peptide" evidence="1">
    <location>
        <begin position="1"/>
        <end position="19"/>
    </location>
</feature>
<dbReference type="InterPro" id="IPR048954">
    <property type="entry name" value="PorZ_N"/>
</dbReference>
<dbReference type="EMBL" id="MBTA01000005">
    <property type="protein sequence ID" value="RKD18274.1"/>
    <property type="molecule type" value="Genomic_DNA"/>
</dbReference>
<gene>
    <name evidence="3" type="ORF">BCY91_15850</name>
</gene>
<organism evidence="3 4">
    <name type="scientific">Pelobium manganitolerans</name>
    <dbReference type="NCBI Taxonomy" id="1842495"/>
    <lineage>
        <taxon>Bacteria</taxon>
        <taxon>Pseudomonadati</taxon>
        <taxon>Bacteroidota</taxon>
        <taxon>Sphingobacteriia</taxon>
        <taxon>Sphingobacteriales</taxon>
        <taxon>Sphingobacteriaceae</taxon>
        <taxon>Pelobium</taxon>
    </lineage>
</organism>
<dbReference type="SUPFAM" id="SSF69322">
    <property type="entry name" value="Tricorn protease domain 2"/>
    <property type="match status" value="1"/>
</dbReference>
<dbReference type="SUPFAM" id="SSF101898">
    <property type="entry name" value="NHL repeat"/>
    <property type="match status" value="1"/>
</dbReference>
<evidence type="ECO:0000259" key="2">
    <source>
        <dbReference type="Pfam" id="PF21544"/>
    </source>
</evidence>
<dbReference type="InterPro" id="IPR015943">
    <property type="entry name" value="WD40/YVTN_repeat-like_dom_sf"/>
</dbReference>
<proteinExistence type="predicted"/>
<keyword evidence="1" id="KW-0732">Signal</keyword>
<sequence length="741" mass="80524">MRRLFLFVCFCFYGLTALAQQVGLGQWRVHLPYQNALSLAVSADALLCATSGGPFKVEANELSRLSTIDGLASNRSKLVAFDVLSQQFMLVYEDANIDLIAGNKVFHLPEIYTKAELGNKKINAVLMHQGLAYLSCGFGIVVYDLRKREVKDTYYLGSNGATEVFELAIIDELIYANTNAGFLKANLSSNLADATVWQQINTPGSIVSMCAFKESLYALFSDGIYRLQQNTWQLSAIFSTNVFKLKADAERLLAIAPFRVISYNAQEEIIKRYNPANVSAINDALLNKQGEMFVADAAQGLLHISESAIINQYLPNGPNTEKVKELRFDNGKLVLAPGGITEIYAPAYFNDGFSVFEEGFWRSTNGRNNPSFSAIRDVVSSAYDKNTGTLYLASYVNGLLAINKDGQLQIYNQSNSTLQTTVGDASNIRVNGLAFDSQGNLWISQYGVSKPLSVKKTDGTWQAFDFSEILANPVALVTGLLADAEDNKWLMLRDEGLLLFNGSLSKKIGFGQNGALPGTNVKALALDKNGAVWIGTNKGVAVAYEPSQLFNGASLEIPNLLESGYLKPLLANQSVNCIAVDGTNRKWMGTNNGVWLFNEDGTKQLQHFNKKNSPLLSDAVNSIAIDGNTGEVFFGTANGTISYRGDATDAVAKMEKVVVFPNPVRPGYKGNIGIKGLVDGATVKITDITGTLVYETRAQGGQAVWNGKNFSNQEASSGVYLVLVINKDGSDTAVAKILMVR</sequence>
<evidence type="ECO:0000256" key="1">
    <source>
        <dbReference type="SAM" id="SignalP"/>
    </source>
</evidence>
<accession>A0A419S8P7</accession>
<evidence type="ECO:0000313" key="3">
    <source>
        <dbReference type="EMBL" id="RKD18274.1"/>
    </source>
</evidence>
<evidence type="ECO:0000313" key="4">
    <source>
        <dbReference type="Proteomes" id="UP000283433"/>
    </source>
</evidence>
<dbReference type="Pfam" id="PF21544">
    <property type="entry name" value="PorZ_N_b_propeller"/>
    <property type="match status" value="1"/>
</dbReference>
<dbReference type="Gene3D" id="2.130.10.10">
    <property type="entry name" value="YVTN repeat-like/Quinoprotein amine dehydrogenase"/>
    <property type="match status" value="2"/>
</dbReference>
<name>A0A419S8P7_9SPHI</name>
<dbReference type="OrthoDB" id="9807410at2"/>
<keyword evidence="4" id="KW-1185">Reference proteome</keyword>
<dbReference type="RefSeq" id="WP_120180991.1">
    <property type="nucleotide sequence ID" value="NZ_MBTA01000005.1"/>
</dbReference>
<dbReference type="AlphaFoldDB" id="A0A419S8P7"/>
<feature type="domain" description="PorZ N-terminal beta-propeller" evidence="2">
    <location>
        <begin position="55"/>
        <end position="198"/>
    </location>
</feature>
<dbReference type="NCBIfam" id="TIGR04183">
    <property type="entry name" value="Por_Secre_tail"/>
    <property type="match status" value="1"/>
</dbReference>
<dbReference type="Pfam" id="PF07494">
    <property type="entry name" value="Reg_prop"/>
    <property type="match status" value="1"/>
</dbReference>
<feature type="chain" id="PRO_5018970604" description="PorZ N-terminal beta-propeller domain-containing protein" evidence="1">
    <location>
        <begin position="20"/>
        <end position="741"/>
    </location>
</feature>
<protein>
    <recommendedName>
        <fullName evidence="2">PorZ N-terminal beta-propeller domain-containing protein</fullName>
    </recommendedName>
</protein>
<dbReference type="Proteomes" id="UP000283433">
    <property type="component" value="Unassembled WGS sequence"/>
</dbReference>
<comment type="caution">
    <text evidence="3">The sequence shown here is derived from an EMBL/GenBank/DDBJ whole genome shotgun (WGS) entry which is preliminary data.</text>
</comment>
<reference evidence="3 4" key="1">
    <citation type="submission" date="2016-07" db="EMBL/GenBank/DDBJ databases">
        <title>Genome of Pelobium manganitolerans.</title>
        <authorList>
            <person name="Wu S."/>
            <person name="Wang G."/>
        </authorList>
    </citation>
    <scope>NUCLEOTIDE SEQUENCE [LARGE SCALE GENOMIC DNA]</scope>
    <source>
        <strain evidence="3 4">YS-25</strain>
    </source>
</reference>
<dbReference type="InterPro" id="IPR011110">
    <property type="entry name" value="Reg_prop"/>
</dbReference>